<protein>
    <submittedName>
        <fullName evidence="4">Phenmedipham hydrolase</fullName>
        <ecNumber evidence="4">3.1.1.-</ecNumber>
    </submittedName>
</protein>
<dbReference type="InterPro" id="IPR029058">
    <property type="entry name" value="AB_hydrolase_fold"/>
</dbReference>
<keyword evidence="5" id="KW-1185">Reference proteome</keyword>
<accession>A0A517Y6K3</accession>
<dbReference type="EMBL" id="CP036274">
    <property type="protein sequence ID" value="QDU25867.1"/>
    <property type="molecule type" value="Genomic_DNA"/>
</dbReference>
<keyword evidence="2" id="KW-0732">Signal</keyword>
<dbReference type="PROSITE" id="PS00122">
    <property type="entry name" value="CARBOXYLESTERASE_B_1"/>
    <property type="match status" value="1"/>
</dbReference>
<evidence type="ECO:0000313" key="4">
    <source>
        <dbReference type="EMBL" id="QDU25867.1"/>
    </source>
</evidence>
<dbReference type="GO" id="GO:0016787">
    <property type="term" value="F:hydrolase activity"/>
    <property type="evidence" value="ECO:0007669"/>
    <property type="project" value="UniProtKB-KW"/>
</dbReference>
<dbReference type="InterPro" id="IPR019826">
    <property type="entry name" value="Carboxylesterase_B_AS"/>
</dbReference>
<reference evidence="4 5" key="1">
    <citation type="submission" date="2019-02" db="EMBL/GenBank/DDBJ databases">
        <title>Deep-cultivation of Planctomycetes and their phenomic and genomic characterization uncovers novel biology.</title>
        <authorList>
            <person name="Wiegand S."/>
            <person name="Jogler M."/>
            <person name="Boedeker C."/>
            <person name="Pinto D."/>
            <person name="Vollmers J."/>
            <person name="Rivas-Marin E."/>
            <person name="Kohn T."/>
            <person name="Peeters S.H."/>
            <person name="Heuer A."/>
            <person name="Rast P."/>
            <person name="Oberbeckmann S."/>
            <person name="Bunk B."/>
            <person name="Jeske O."/>
            <person name="Meyerdierks A."/>
            <person name="Storesund J.E."/>
            <person name="Kallscheuer N."/>
            <person name="Luecker S."/>
            <person name="Lage O.M."/>
            <person name="Pohl T."/>
            <person name="Merkel B.J."/>
            <person name="Hornburger P."/>
            <person name="Mueller R.-W."/>
            <person name="Bruemmer F."/>
            <person name="Labrenz M."/>
            <person name="Spormann A.M."/>
            <person name="Op den Camp H."/>
            <person name="Overmann J."/>
            <person name="Amann R."/>
            <person name="Jetten M.S.M."/>
            <person name="Mascher T."/>
            <person name="Medema M.H."/>
            <person name="Devos D.P."/>
            <person name="Kaster A.-K."/>
            <person name="Ovreas L."/>
            <person name="Rohde M."/>
            <person name="Galperin M.Y."/>
            <person name="Jogler C."/>
        </authorList>
    </citation>
    <scope>NUCLEOTIDE SEQUENCE [LARGE SCALE GENOMIC DNA]</scope>
    <source>
        <strain evidence="4 5">ETA_A8</strain>
    </source>
</reference>
<dbReference type="RefSeq" id="WP_145085508.1">
    <property type="nucleotide sequence ID" value="NZ_CP036274.1"/>
</dbReference>
<dbReference type="SUPFAM" id="SSF53474">
    <property type="entry name" value="alpha/beta-Hydrolases"/>
    <property type="match status" value="1"/>
</dbReference>
<dbReference type="InterPro" id="IPR049492">
    <property type="entry name" value="BD-FAE-like_dom"/>
</dbReference>
<evidence type="ECO:0000256" key="1">
    <source>
        <dbReference type="ARBA" id="ARBA00022801"/>
    </source>
</evidence>
<dbReference type="Gene3D" id="3.40.50.1820">
    <property type="entry name" value="alpha/beta hydrolase"/>
    <property type="match status" value="1"/>
</dbReference>
<dbReference type="OrthoDB" id="265201at2"/>
<feature type="signal peptide" evidence="2">
    <location>
        <begin position="1"/>
        <end position="19"/>
    </location>
</feature>
<evidence type="ECO:0000256" key="2">
    <source>
        <dbReference type="SAM" id="SignalP"/>
    </source>
</evidence>
<dbReference type="Proteomes" id="UP000315017">
    <property type="component" value="Chromosome"/>
</dbReference>
<gene>
    <name evidence="4" type="primary">pcd</name>
    <name evidence="4" type="ORF">ETAA8_09390</name>
</gene>
<proteinExistence type="predicted"/>
<organism evidence="4 5">
    <name type="scientific">Anatilimnocola aggregata</name>
    <dbReference type="NCBI Taxonomy" id="2528021"/>
    <lineage>
        <taxon>Bacteria</taxon>
        <taxon>Pseudomonadati</taxon>
        <taxon>Planctomycetota</taxon>
        <taxon>Planctomycetia</taxon>
        <taxon>Pirellulales</taxon>
        <taxon>Pirellulaceae</taxon>
        <taxon>Anatilimnocola</taxon>
    </lineage>
</organism>
<name>A0A517Y6K3_9BACT</name>
<feature type="domain" description="BD-FAE-like" evidence="3">
    <location>
        <begin position="39"/>
        <end position="219"/>
    </location>
</feature>
<dbReference type="PANTHER" id="PTHR48081:SF33">
    <property type="entry name" value="KYNURENINE FORMAMIDASE"/>
    <property type="match status" value="1"/>
</dbReference>
<sequence length="358" mass="39699" precursor="true">MRVISLLFFLLFTTPLLTAEPKVHRDLAYSETKNERQTLDVYASTEGKGRPIVFWIHGGGWKAGDKKSVKDKPQIFVDKGFTFVATNYRFVPTVTVKEMASDIAKAIRFIHDHAKEFGGDPNSIIVMGHSSGAHIAALVSTDASYLKAEMLSLSILKGCVPVDSSFYDIPKRVKDGGDTSPAMIKEVFTDNEQWQRECSPFNYVARQKNIPPFLILHVAERADTKAQAHWLADKLKDNGISARVVAAKGKTHGTINSELGVVDDEPTKAMWELLDGVTKKKPRTLEHFKANLAEGLTEAKVERLFGAPDRKKVSTNFYLLTYEYDLAGGSKIRLGFLGVVSKATHVRTDGTTEDLPLK</sequence>
<dbReference type="AlphaFoldDB" id="A0A517Y6K3"/>
<evidence type="ECO:0000259" key="3">
    <source>
        <dbReference type="Pfam" id="PF20434"/>
    </source>
</evidence>
<keyword evidence="1 4" id="KW-0378">Hydrolase</keyword>
<dbReference type="PANTHER" id="PTHR48081">
    <property type="entry name" value="AB HYDROLASE SUPERFAMILY PROTEIN C4A8.06C"/>
    <property type="match status" value="1"/>
</dbReference>
<evidence type="ECO:0000313" key="5">
    <source>
        <dbReference type="Proteomes" id="UP000315017"/>
    </source>
</evidence>
<dbReference type="InterPro" id="IPR050300">
    <property type="entry name" value="GDXG_lipolytic_enzyme"/>
</dbReference>
<dbReference type="EC" id="3.1.1.-" evidence="4"/>
<feature type="chain" id="PRO_5022201222" evidence="2">
    <location>
        <begin position="20"/>
        <end position="358"/>
    </location>
</feature>
<dbReference type="KEGG" id="aagg:ETAA8_09390"/>
<dbReference type="Pfam" id="PF20434">
    <property type="entry name" value="BD-FAE"/>
    <property type="match status" value="1"/>
</dbReference>